<reference evidence="2" key="1">
    <citation type="submission" date="2023-11" db="EMBL/GenBank/DDBJ databases">
        <title>Genome assemblies of two species of porcelain crab, Petrolisthes cinctipes and Petrolisthes manimaculis (Anomura: Porcellanidae).</title>
        <authorList>
            <person name="Angst P."/>
        </authorList>
    </citation>
    <scope>NUCLEOTIDE SEQUENCE</scope>
    <source>
        <strain evidence="2">PB745_02</strain>
        <tissue evidence="2">Gill</tissue>
    </source>
</reference>
<dbReference type="Proteomes" id="UP001292094">
    <property type="component" value="Unassembled WGS sequence"/>
</dbReference>
<sequence length="127" mass="14720">MEVVEIGKARHGKGEERSKGMEGQGWFRTRKLSIGYNNVTIKYTSFTSCSFIFGGYDYGKLERRVLETTQTSLMSFKSATSVRWCVEDRQTLADTNGRKVMACRKRDEKRRDQVREVSMTSREKRGE</sequence>
<evidence type="ECO:0000256" key="1">
    <source>
        <dbReference type="SAM" id="MobiDB-lite"/>
    </source>
</evidence>
<organism evidence="2 3">
    <name type="scientific">Petrolisthes manimaculis</name>
    <dbReference type="NCBI Taxonomy" id="1843537"/>
    <lineage>
        <taxon>Eukaryota</taxon>
        <taxon>Metazoa</taxon>
        <taxon>Ecdysozoa</taxon>
        <taxon>Arthropoda</taxon>
        <taxon>Crustacea</taxon>
        <taxon>Multicrustacea</taxon>
        <taxon>Malacostraca</taxon>
        <taxon>Eumalacostraca</taxon>
        <taxon>Eucarida</taxon>
        <taxon>Decapoda</taxon>
        <taxon>Pleocyemata</taxon>
        <taxon>Anomura</taxon>
        <taxon>Galatheoidea</taxon>
        <taxon>Porcellanidae</taxon>
        <taxon>Petrolisthes</taxon>
    </lineage>
</organism>
<feature type="region of interest" description="Disordered" evidence="1">
    <location>
        <begin position="103"/>
        <end position="127"/>
    </location>
</feature>
<protein>
    <submittedName>
        <fullName evidence="2">Uncharacterized protein</fullName>
    </submittedName>
</protein>
<feature type="region of interest" description="Disordered" evidence="1">
    <location>
        <begin position="1"/>
        <end position="22"/>
    </location>
</feature>
<proteinExistence type="predicted"/>
<gene>
    <name evidence="2" type="ORF">Pmani_000684</name>
</gene>
<feature type="compositionally biased region" description="Basic and acidic residues" evidence="1">
    <location>
        <begin position="104"/>
        <end position="127"/>
    </location>
</feature>
<name>A0AAE1QMA5_9EUCA</name>
<accession>A0AAE1QMA5</accession>
<dbReference type="EMBL" id="JAWZYT010000049">
    <property type="protein sequence ID" value="KAK4328934.1"/>
    <property type="molecule type" value="Genomic_DNA"/>
</dbReference>
<evidence type="ECO:0000313" key="2">
    <source>
        <dbReference type="EMBL" id="KAK4328934.1"/>
    </source>
</evidence>
<keyword evidence="3" id="KW-1185">Reference proteome</keyword>
<evidence type="ECO:0000313" key="3">
    <source>
        <dbReference type="Proteomes" id="UP001292094"/>
    </source>
</evidence>
<comment type="caution">
    <text evidence="2">The sequence shown here is derived from an EMBL/GenBank/DDBJ whole genome shotgun (WGS) entry which is preliminary data.</text>
</comment>
<dbReference type="AlphaFoldDB" id="A0AAE1QMA5"/>
<feature type="compositionally biased region" description="Basic and acidic residues" evidence="1">
    <location>
        <begin position="1"/>
        <end position="20"/>
    </location>
</feature>